<gene>
    <name evidence="2" type="ORF">LCGC14_0438090</name>
</gene>
<name>A0A0F9SS61_9ZZZZ</name>
<feature type="region of interest" description="Disordered" evidence="1">
    <location>
        <begin position="23"/>
        <end position="44"/>
    </location>
</feature>
<evidence type="ECO:0000256" key="1">
    <source>
        <dbReference type="SAM" id="MobiDB-lite"/>
    </source>
</evidence>
<sequence>MSDWRQMTPADWSLFVEGWNESHASETTAPPTWEQFEELKAKHG</sequence>
<comment type="caution">
    <text evidence="2">The sequence shown here is derived from an EMBL/GenBank/DDBJ whole genome shotgun (WGS) entry which is preliminary data.</text>
</comment>
<reference evidence="2" key="1">
    <citation type="journal article" date="2015" name="Nature">
        <title>Complex archaea that bridge the gap between prokaryotes and eukaryotes.</title>
        <authorList>
            <person name="Spang A."/>
            <person name="Saw J.H."/>
            <person name="Jorgensen S.L."/>
            <person name="Zaremba-Niedzwiedzka K."/>
            <person name="Martijn J."/>
            <person name="Lind A.E."/>
            <person name="van Eijk R."/>
            <person name="Schleper C."/>
            <person name="Guy L."/>
            <person name="Ettema T.J."/>
        </authorList>
    </citation>
    <scope>NUCLEOTIDE SEQUENCE</scope>
</reference>
<dbReference type="AlphaFoldDB" id="A0A0F9SS61"/>
<dbReference type="EMBL" id="LAZR01000420">
    <property type="protein sequence ID" value="KKN69709.1"/>
    <property type="molecule type" value="Genomic_DNA"/>
</dbReference>
<accession>A0A0F9SS61</accession>
<proteinExistence type="predicted"/>
<protein>
    <submittedName>
        <fullName evidence="2">Uncharacterized protein</fullName>
    </submittedName>
</protein>
<evidence type="ECO:0000313" key="2">
    <source>
        <dbReference type="EMBL" id="KKN69709.1"/>
    </source>
</evidence>
<organism evidence="2">
    <name type="scientific">marine sediment metagenome</name>
    <dbReference type="NCBI Taxonomy" id="412755"/>
    <lineage>
        <taxon>unclassified sequences</taxon>
        <taxon>metagenomes</taxon>
        <taxon>ecological metagenomes</taxon>
    </lineage>
</organism>